<organism evidence="11">
    <name type="scientific">Riptortus pedestris</name>
    <name type="common">Bean bug</name>
    <dbReference type="NCBI Taxonomy" id="329032"/>
    <lineage>
        <taxon>Eukaryota</taxon>
        <taxon>Metazoa</taxon>
        <taxon>Ecdysozoa</taxon>
        <taxon>Arthropoda</taxon>
        <taxon>Hexapoda</taxon>
        <taxon>Insecta</taxon>
        <taxon>Pterygota</taxon>
        <taxon>Neoptera</taxon>
        <taxon>Paraneoptera</taxon>
        <taxon>Hemiptera</taxon>
        <taxon>Heteroptera</taxon>
        <taxon>Panheteroptera</taxon>
        <taxon>Pentatomomorpha</taxon>
        <taxon>Coreoidea</taxon>
        <taxon>Alydidae</taxon>
        <taxon>Riptortus</taxon>
    </lineage>
</organism>
<protein>
    <recommendedName>
        <fullName evidence="3">legumain</fullName>
        <ecNumber evidence="3">3.4.22.34</ecNumber>
    </recommendedName>
</protein>
<dbReference type="PRINTS" id="PR00776">
    <property type="entry name" value="HEMOGLOBNASE"/>
</dbReference>
<proteinExistence type="evidence at transcript level"/>
<evidence type="ECO:0000256" key="4">
    <source>
        <dbReference type="ARBA" id="ARBA00022670"/>
    </source>
</evidence>
<dbReference type="Pfam" id="PF01650">
    <property type="entry name" value="Peptidase_C13"/>
    <property type="match status" value="1"/>
</dbReference>
<keyword evidence="7" id="KW-0788">Thiol protease</keyword>
<evidence type="ECO:0000256" key="3">
    <source>
        <dbReference type="ARBA" id="ARBA00012628"/>
    </source>
</evidence>
<keyword evidence="6" id="KW-0378">Hydrolase</keyword>
<evidence type="ECO:0000259" key="10">
    <source>
        <dbReference type="Pfam" id="PF20985"/>
    </source>
</evidence>
<evidence type="ECO:0000256" key="7">
    <source>
        <dbReference type="ARBA" id="ARBA00022807"/>
    </source>
</evidence>
<keyword evidence="4" id="KW-0645">Protease</keyword>
<evidence type="ECO:0000256" key="6">
    <source>
        <dbReference type="ARBA" id="ARBA00022801"/>
    </source>
</evidence>
<evidence type="ECO:0000256" key="5">
    <source>
        <dbReference type="ARBA" id="ARBA00022729"/>
    </source>
</evidence>
<dbReference type="FunFam" id="3.40.50.1460:FF:000006">
    <property type="entry name" value="Legumain"/>
    <property type="match status" value="1"/>
</dbReference>
<evidence type="ECO:0000256" key="8">
    <source>
        <dbReference type="PIRSR" id="PIRSR019663-1"/>
    </source>
</evidence>
<dbReference type="EC" id="3.4.22.34" evidence="3"/>
<name>R4WP47_RIPPE</name>
<comment type="catalytic activity">
    <reaction evidence="1">
        <text>Hydrolysis of proteins and small molecule substrates at -Asn-|-Xaa- bonds.</text>
        <dbReference type="EC" id="3.4.22.34"/>
    </reaction>
</comment>
<dbReference type="InterPro" id="IPR048501">
    <property type="entry name" value="Legum_prodom"/>
</dbReference>
<dbReference type="PIRSF" id="PIRSF019663">
    <property type="entry name" value="Legumain"/>
    <property type="match status" value="1"/>
</dbReference>
<dbReference type="Pfam" id="PF20985">
    <property type="entry name" value="Legum_prodom"/>
    <property type="match status" value="1"/>
</dbReference>
<dbReference type="PANTHER" id="PTHR12000:SF42">
    <property type="entry name" value="LEGUMAIN"/>
    <property type="match status" value="1"/>
</dbReference>
<dbReference type="GO" id="GO:0051603">
    <property type="term" value="P:proteolysis involved in protein catabolic process"/>
    <property type="evidence" value="ECO:0007669"/>
    <property type="project" value="TreeGrafter"/>
</dbReference>
<dbReference type="InterPro" id="IPR001096">
    <property type="entry name" value="Peptidase_C13"/>
</dbReference>
<evidence type="ECO:0000256" key="9">
    <source>
        <dbReference type="SAM" id="SignalP"/>
    </source>
</evidence>
<dbReference type="GO" id="GO:0005773">
    <property type="term" value="C:vacuole"/>
    <property type="evidence" value="ECO:0007669"/>
    <property type="project" value="GOC"/>
</dbReference>
<feature type="active site" description="Nucleophile" evidence="8">
    <location>
        <position position="185"/>
    </location>
</feature>
<dbReference type="EMBL" id="AK417441">
    <property type="protein sequence ID" value="BAN20656.1"/>
    <property type="molecule type" value="mRNA"/>
</dbReference>
<accession>R4WP47</accession>
<evidence type="ECO:0000256" key="2">
    <source>
        <dbReference type="ARBA" id="ARBA00009941"/>
    </source>
</evidence>
<dbReference type="AlphaFoldDB" id="R4WP47"/>
<dbReference type="InterPro" id="IPR046427">
    <property type="entry name" value="Legumain_prodom_sf"/>
</dbReference>
<evidence type="ECO:0000256" key="1">
    <source>
        <dbReference type="ARBA" id="ARBA00000810"/>
    </source>
</evidence>
<dbReference type="GO" id="GO:0006624">
    <property type="term" value="P:vacuolar protein processing"/>
    <property type="evidence" value="ECO:0007669"/>
    <property type="project" value="TreeGrafter"/>
</dbReference>
<keyword evidence="5 9" id="KW-0732">Signal</keyword>
<dbReference type="PANTHER" id="PTHR12000">
    <property type="entry name" value="HEMOGLOBINASE FAMILY MEMBER"/>
    <property type="match status" value="1"/>
</dbReference>
<evidence type="ECO:0000313" key="11">
    <source>
        <dbReference type="EMBL" id="BAN20656.1"/>
    </source>
</evidence>
<reference evidence="11" key="1">
    <citation type="journal article" date="2013" name="PLoS ONE">
        <title>Gene expression in gut symbiotic organ of stinkbug affected by extracellular bacterial symbiont.</title>
        <authorList>
            <person name="Futahashi R."/>
            <person name="Tanaka K."/>
            <person name="Tanahashi M."/>
            <person name="Nikoh N."/>
            <person name="Kikuchi Y."/>
            <person name="Lee B.L."/>
            <person name="Fukatsu T."/>
        </authorList>
    </citation>
    <scope>NUCLEOTIDE SEQUENCE</scope>
    <source>
        <tissue evidence="11">Midgut</tissue>
    </source>
</reference>
<dbReference type="Gene3D" id="1.10.132.130">
    <property type="match status" value="1"/>
</dbReference>
<feature type="active site" evidence="8">
    <location>
        <position position="144"/>
    </location>
</feature>
<feature type="chain" id="PRO_5004372674" description="legumain" evidence="9">
    <location>
        <begin position="19"/>
        <end position="434"/>
    </location>
</feature>
<dbReference type="Gene3D" id="3.40.50.1460">
    <property type="match status" value="1"/>
</dbReference>
<feature type="signal peptide" evidence="9">
    <location>
        <begin position="1"/>
        <end position="18"/>
    </location>
</feature>
<feature type="domain" description="Legumain prodomain" evidence="10">
    <location>
        <begin position="327"/>
        <end position="423"/>
    </location>
</feature>
<comment type="similarity">
    <text evidence="2">Belongs to the peptidase C13 family.</text>
</comment>
<dbReference type="CDD" id="cd21115">
    <property type="entry name" value="legumain_C"/>
    <property type="match status" value="1"/>
</dbReference>
<dbReference type="GO" id="GO:0004197">
    <property type="term" value="F:cysteine-type endopeptidase activity"/>
    <property type="evidence" value="ECO:0007669"/>
    <property type="project" value="UniProtKB-EC"/>
</dbReference>
<sequence length="434" mass="49164">MNVLLTFSLIGIIGVSEAGIISPSTWALLVAGSRGWGNYRHQADVCHAYQILIKHGVNPDRIIVMMYDDVANNRLNPRKGQLINKPDGPDVYKGVKIDYREEDVNVKNFKNILLGNKGALKGIGTGRVLESGPKDDVFINFVDHGATGLLAFPSESLYANDFIAILKEMKNKQRFSKMVLYIEACESGSMFDNLLGHHDNILVSTAAAPDESSYAWYCETWKTCLGDLYSIAWMNRMDKLNFSESLFEQFDAVRTEVLSKSHVNLYGDYRLGFTQFGNLGSENDFVSAAEDEYDQKDSGVSSRDVPLYFAQQQLKMATSDLPQKKNELETIIKGRDFADSLISNILEDFTNGNADLRMDLEYKRYRLNKGMFGCYKSVISSFESNCYKVTKHTYFLKHLYKFANICVKGYDENEVRRSVEKICNQQSSKFELIV</sequence>